<keyword evidence="3" id="KW-1185">Reference proteome</keyword>
<evidence type="ECO:0000256" key="1">
    <source>
        <dbReference type="SAM" id="MobiDB-lite"/>
    </source>
</evidence>
<feature type="compositionally biased region" description="Basic residues" evidence="1">
    <location>
        <begin position="1"/>
        <end position="14"/>
    </location>
</feature>
<dbReference type="AlphaFoldDB" id="A0A8H6X344"/>
<reference evidence="2" key="1">
    <citation type="submission" date="2020-05" db="EMBL/GenBank/DDBJ databases">
        <title>Mycena genomes resolve the evolution of fungal bioluminescence.</title>
        <authorList>
            <person name="Tsai I.J."/>
        </authorList>
    </citation>
    <scope>NUCLEOTIDE SEQUENCE</scope>
    <source>
        <strain evidence="2">CCC161011</strain>
    </source>
</reference>
<dbReference type="OrthoDB" id="3028829at2759"/>
<organism evidence="2 3">
    <name type="scientific">Mycena venus</name>
    <dbReference type="NCBI Taxonomy" id="2733690"/>
    <lineage>
        <taxon>Eukaryota</taxon>
        <taxon>Fungi</taxon>
        <taxon>Dikarya</taxon>
        <taxon>Basidiomycota</taxon>
        <taxon>Agaricomycotina</taxon>
        <taxon>Agaricomycetes</taxon>
        <taxon>Agaricomycetidae</taxon>
        <taxon>Agaricales</taxon>
        <taxon>Marasmiineae</taxon>
        <taxon>Mycenaceae</taxon>
        <taxon>Mycena</taxon>
    </lineage>
</organism>
<evidence type="ECO:0000313" key="3">
    <source>
        <dbReference type="Proteomes" id="UP000620124"/>
    </source>
</evidence>
<name>A0A8H6X344_9AGAR</name>
<protein>
    <submittedName>
        <fullName evidence="2">Uncharacterized protein</fullName>
    </submittedName>
</protein>
<proteinExistence type="predicted"/>
<dbReference type="Proteomes" id="UP000620124">
    <property type="component" value="Unassembled WGS sequence"/>
</dbReference>
<evidence type="ECO:0000313" key="2">
    <source>
        <dbReference type="EMBL" id="KAF7333359.1"/>
    </source>
</evidence>
<sequence length="200" mass="22244">MSYAHVKCREKRKQVKEQPGGQRPRPATLREHIRAEHAILTALDATELPAAHGAYAAKVEQDTWGSKKWRTLPELIGLGTSIPIVDVHGRIITVLVGQPSDPTYARSATRAFELLEMEQTNAHFTSSMAKHRRGGFVALNVGLSYCKGQTVSCRLNNSEHTALLGRLLADKDISRMATFASSSFALWAPKLHAYYDDYDR</sequence>
<dbReference type="EMBL" id="JACAZI010000029">
    <property type="protein sequence ID" value="KAF7333359.1"/>
    <property type="molecule type" value="Genomic_DNA"/>
</dbReference>
<accession>A0A8H6X344</accession>
<feature type="region of interest" description="Disordered" evidence="1">
    <location>
        <begin position="1"/>
        <end position="26"/>
    </location>
</feature>
<gene>
    <name evidence="2" type="ORF">MVEN_02351300</name>
</gene>
<comment type="caution">
    <text evidence="2">The sequence shown here is derived from an EMBL/GenBank/DDBJ whole genome shotgun (WGS) entry which is preliminary data.</text>
</comment>